<dbReference type="PANTHER" id="PTHR18901">
    <property type="entry name" value="2-DEOXYGLUCOSE-6-PHOSPHATE PHOSPHATASE 2"/>
    <property type="match status" value="1"/>
</dbReference>
<feature type="binding site" evidence="3">
    <location>
        <position position="29"/>
    </location>
    <ligand>
        <name>substrate</name>
    </ligand>
</feature>
<feature type="binding site" evidence="4">
    <location>
        <position position="175"/>
    </location>
    <ligand>
        <name>Mg(2+)</name>
        <dbReference type="ChEBI" id="CHEBI:18420"/>
    </ligand>
</feature>
<evidence type="ECO:0000256" key="1">
    <source>
        <dbReference type="ARBA" id="ARBA00006171"/>
    </source>
</evidence>
<dbReference type="AlphaFoldDB" id="A0A0W1AWR5"/>
<evidence type="ECO:0000313" key="6">
    <source>
        <dbReference type="EMBL" id="KTD85749.1"/>
    </source>
</evidence>
<keyword evidence="4" id="KW-0479">Metal-binding</keyword>
<feature type="binding site" evidence="3">
    <location>
        <begin position="13"/>
        <end position="15"/>
    </location>
    <ligand>
        <name>substrate</name>
    </ligand>
</feature>
<dbReference type="SFLD" id="SFLDS00003">
    <property type="entry name" value="Haloacid_Dehalogenase"/>
    <property type="match status" value="1"/>
</dbReference>
<keyword evidence="7" id="KW-1185">Reference proteome</keyword>
<feature type="binding site" evidence="4">
    <location>
        <position position="13"/>
    </location>
    <ligand>
        <name>Mg(2+)</name>
        <dbReference type="ChEBI" id="CHEBI:18420"/>
    </ligand>
</feature>
<keyword evidence="4" id="KW-0460">Magnesium</keyword>
<dbReference type="InterPro" id="IPR023198">
    <property type="entry name" value="PGP-like_dom2"/>
</dbReference>
<dbReference type="InterPro" id="IPR006439">
    <property type="entry name" value="HAD-SF_hydro_IA"/>
</dbReference>
<dbReference type="Proteomes" id="UP000054709">
    <property type="component" value="Unassembled WGS sequence"/>
</dbReference>
<dbReference type="InterPro" id="IPR010976">
    <property type="entry name" value="B-phosphoglucomutase_hydrolase"/>
</dbReference>
<dbReference type="Gene3D" id="1.10.150.240">
    <property type="entry name" value="Putative phosphatase, domain 2"/>
    <property type="match status" value="1"/>
</dbReference>
<dbReference type="SUPFAM" id="SSF56784">
    <property type="entry name" value="HAD-like"/>
    <property type="match status" value="1"/>
</dbReference>
<protein>
    <submittedName>
        <fullName evidence="6">Beta-phosphoglucomutase</fullName>
    </submittedName>
</protein>
<comment type="similarity">
    <text evidence="1">Belongs to the HAD-like hydrolase superfamily. CbbY/CbbZ/Gph/YieH family.</text>
</comment>
<evidence type="ECO:0000256" key="4">
    <source>
        <dbReference type="PIRSR" id="PIRSR610972-3"/>
    </source>
</evidence>
<dbReference type="CDD" id="cd02598">
    <property type="entry name" value="HAD_BPGM"/>
    <property type="match status" value="1"/>
</dbReference>
<dbReference type="EMBL" id="LCZJ02000026">
    <property type="protein sequence ID" value="KTD85749.1"/>
    <property type="molecule type" value="Genomic_DNA"/>
</dbReference>
<feature type="binding site" evidence="3">
    <location>
        <begin position="48"/>
        <end position="53"/>
    </location>
    <ligand>
        <name>substrate</name>
    </ligand>
</feature>
<dbReference type="NCBIfam" id="TIGR01509">
    <property type="entry name" value="HAD-SF-IA-v3"/>
    <property type="match status" value="1"/>
</dbReference>
<dbReference type="GO" id="GO:0005975">
    <property type="term" value="P:carbohydrate metabolic process"/>
    <property type="evidence" value="ECO:0007669"/>
    <property type="project" value="InterPro"/>
</dbReference>
<dbReference type="PANTHER" id="PTHR18901:SF38">
    <property type="entry name" value="PSEUDOURIDINE-5'-PHOSPHATASE"/>
    <property type="match status" value="1"/>
</dbReference>
<dbReference type="SFLD" id="SFLDF00046">
    <property type="entry name" value="beta-phosphoglucomutase"/>
    <property type="match status" value="1"/>
</dbReference>
<dbReference type="NCBIfam" id="TIGR01549">
    <property type="entry name" value="HAD-SF-IA-v1"/>
    <property type="match status" value="1"/>
</dbReference>
<dbReference type="OrthoDB" id="9797743at2"/>
<evidence type="ECO:0000256" key="2">
    <source>
        <dbReference type="PIRSR" id="PIRSR610972-1"/>
    </source>
</evidence>
<feature type="active site" description="Nucleophile" evidence="2">
    <location>
        <position position="13"/>
    </location>
</feature>
<comment type="cofactor">
    <cofactor evidence="4">
        <name>Mg(2+)</name>
        <dbReference type="ChEBI" id="CHEBI:18420"/>
    </cofactor>
    <text evidence="4">Binds 2 magnesium ions per subunit.</text>
</comment>
<dbReference type="NCBIfam" id="TIGR02009">
    <property type="entry name" value="PGMB-YQAB-SF"/>
    <property type="match status" value="1"/>
</dbReference>
<feature type="binding site" evidence="3">
    <location>
        <position position="82"/>
    </location>
    <ligand>
        <name>substrate</name>
    </ligand>
</feature>
<sequence length="230" mass="25174">MNATSQIQAVIFDLDGVITDTAEYHYQAWGMIAKELSLPFTREFNENLKGVSRIASLELLLGQAATPHTYSPEEMEEMATRKNEFYQQLIQQVTPADVLPGISELLSELKDHGVKTGIASASKNAFTVIRLLGMEKDFRVIVDAAKLARNKPDPEVFLTAADAFGVDPQFCVGVEDAVAGVEAIKAAGMFAVYISLQENLSIADMNLNHTAELNYSELNQQFAAAKNRAS</sequence>
<proteinExistence type="inferred from homology"/>
<feature type="site" description="Important for catalytic activity and assists the phosphoryl transfer reaction to Asp8 by balancing charge and orienting the reacting groups" evidence="5">
    <location>
        <position position="120"/>
    </location>
</feature>
<feature type="binding site" evidence="4">
    <location>
        <position position="176"/>
    </location>
    <ligand>
        <name>Mg(2+)</name>
        <dbReference type="ChEBI" id="CHEBI:18420"/>
    </ligand>
</feature>
<dbReference type="InterPro" id="IPR010972">
    <property type="entry name" value="Beta-PGM"/>
</dbReference>
<feature type="site" description="Important for catalytic activity and assists the phosphoryl transfer reaction to Asp8 by balancing charge and orienting the reacting groups" evidence="5">
    <location>
        <position position="151"/>
    </location>
</feature>
<reference evidence="6 7" key="1">
    <citation type="journal article" date="2015" name="Int. Biodeterior. Biodegradation">
        <title>Physiological and genetic screening methods for the isolation of methyl tert-butyl ether-degrading bacteria for bioremediation purposes.</title>
        <authorList>
            <person name="Guisado I.M."/>
            <person name="Purswani J."/>
            <person name="Gonzalez Lopez J."/>
            <person name="Pozo C."/>
        </authorList>
    </citation>
    <scope>NUCLEOTIDE SEQUENCE [LARGE SCALE GENOMIC DNA]</scope>
    <source>
        <strain evidence="6 7">SH7</strain>
    </source>
</reference>
<dbReference type="RefSeq" id="WP_060624582.1">
    <property type="nucleotide sequence ID" value="NZ_LCZJ02000026.1"/>
</dbReference>
<evidence type="ECO:0000313" key="7">
    <source>
        <dbReference type="Proteomes" id="UP000054709"/>
    </source>
</evidence>
<feature type="binding site" evidence="3">
    <location>
        <position position="151"/>
    </location>
    <ligand>
        <name>substrate</name>
    </ligand>
</feature>
<name>A0A0W1AWR5_9BACL</name>
<dbReference type="NCBIfam" id="TIGR01990">
    <property type="entry name" value="bPGM"/>
    <property type="match status" value="1"/>
</dbReference>
<dbReference type="InterPro" id="IPR023214">
    <property type="entry name" value="HAD_sf"/>
</dbReference>
<dbReference type="SFLD" id="SFLDG01129">
    <property type="entry name" value="C1.5:_HAD__Beta-PGM__Phosphata"/>
    <property type="match status" value="1"/>
</dbReference>
<dbReference type="GO" id="GO:0000287">
    <property type="term" value="F:magnesium ion binding"/>
    <property type="evidence" value="ECO:0007669"/>
    <property type="project" value="InterPro"/>
</dbReference>
<dbReference type="Pfam" id="PF00702">
    <property type="entry name" value="Hydrolase"/>
    <property type="match status" value="1"/>
</dbReference>
<comment type="caution">
    <text evidence="6">The sequence shown here is derived from an EMBL/GenBank/DDBJ whole genome shotgun (WGS) entry which is preliminary data.</text>
</comment>
<dbReference type="GO" id="GO:0008801">
    <property type="term" value="F:beta-phosphoglucomutase activity"/>
    <property type="evidence" value="ECO:0007669"/>
    <property type="project" value="InterPro"/>
</dbReference>
<dbReference type="InterPro" id="IPR036412">
    <property type="entry name" value="HAD-like_sf"/>
</dbReference>
<feature type="binding site" evidence="3">
    <location>
        <begin position="120"/>
        <end position="124"/>
    </location>
    <ligand>
        <name>substrate</name>
    </ligand>
</feature>
<organism evidence="6 7">
    <name type="scientific">Paenibacillus etheri</name>
    <dbReference type="NCBI Taxonomy" id="1306852"/>
    <lineage>
        <taxon>Bacteria</taxon>
        <taxon>Bacillati</taxon>
        <taxon>Bacillota</taxon>
        <taxon>Bacilli</taxon>
        <taxon>Bacillales</taxon>
        <taxon>Paenibacillaceae</taxon>
        <taxon>Paenibacillus</taxon>
    </lineage>
</organism>
<evidence type="ECO:0000256" key="3">
    <source>
        <dbReference type="PIRSR" id="PIRSR610972-2"/>
    </source>
</evidence>
<dbReference type="SFLD" id="SFLDG01135">
    <property type="entry name" value="C1.5.6:_HAD__Beta-PGM__Phospha"/>
    <property type="match status" value="1"/>
</dbReference>
<accession>A0A0W1AWR5</accession>
<feature type="binding site" evidence="3">
    <location>
        <position position="56"/>
    </location>
    <ligand>
        <name>substrate</name>
    </ligand>
</feature>
<evidence type="ECO:0000256" key="5">
    <source>
        <dbReference type="PIRSR" id="PIRSR610972-4"/>
    </source>
</evidence>
<feature type="binding site" evidence="4">
    <location>
        <position position="15"/>
    </location>
    <ligand>
        <name>Mg(2+)</name>
        <dbReference type="ChEBI" id="CHEBI:18420"/>
    </ligand>
</feature>
<dbReference type="Gene3D" id="3.40.50.1000">
    <property type="entry name" value="HAD superfamily/HAD-like"/>
    <property type="match status" value="1"/>
</dbReference>
<feature type="active site" description="Proton donor/acceptor" evidence="2">
    <location>
        <position position="15"/>
    </location>
</feature>
<gene>
    <name evidence="6" type="ORF">UQ64_19905</name>
</gene>